<dbReference type="InterPro" id="IPR013078">
    <property type="entry name" value="His_Pase_superF_clade-1"/>
</dbReference>
<organism evidence="1">
    <name type="scientific">bioreactor metagenome</name>
    <dbReference type="NCBI Taxonomy" id="1076179"/>
    <lineage>
        <taxon>unclassified sequences</taxon>
        <taxon>metagenomes</taxon>
        <taxon>ecological metagenomes</taxon>
    </lineage>
</organism>
<name>A0A645GAK0_9ZZZZ</name>
<dbReference type="EC" id="3.1.3.3" evidence="1"/>
<reference evidence="1" key="1">
    <citation type="submission" date="2019-08" db="EMBL/GenBank/DDBJ databases">
        <authorList>
            <person name="Kucharzyk K."/>
            <person name="Murdoch R.W."/>
            <person name="Higgins S."/>
            <person name="Loffler F."/>
        </authorList>
    </citation>
    <scope>NUCLEOTIDE SEQUENCE</scope>
</reference>
<dbReference type="PANTHER" id="PTHR48100">
    <property type="entry name" value="BROAD-SPECIFICITY PHOSPHATASE YOR283W-RELATED"/>
    <property type="match status" value="1"/>
</dbReference>
<dbReference type="PANTHER" id="PTHR48100:SF1">
    <property type="entry name" value="HISTIDINE PHOSPHATASE FAMILY PROTEIN-RELATED"/>
    <property type="match status" value="1"/>
</dbReference>
<dbReference type="InterPro" id="IPR029033">
    <property type="entry name" value="His_PPase_superfam"/>
</dbReference>
<dbReference type="SUPFAM" id="SSF53254">
    <property type="entry name" value="Phosphoglycerate mutase-like"/>
    <property type="match status" value="1"/>
</dbReference>
<dbReference type="GO" id="GO:0005737">
    <property type="term" value="C:cytoplasm"/>
    <property type="evidence" value="ECO:0007669"/>
    <property type="project" value="TreeGrafter"/>
</dbReference>
<protein>
    <submittedName>
        <fullName evidence="1">Phosphoserine phosphatase 1</fullName>
        <ecNumber evidence="1">3.1.3.3</ecNumber>
    </submittedName>
</protein>
<dbReference type="CDD" id="cd07067">
    <property type="entry name" value="HP_PGM_like"/>
    <property type="match status" value="1"/>
</dbReference>
<dbReference type="SMART" id="SM00855">
    <property type="entry name" value="PGAM"/>
    <property type="match status" value="1"/>
</dbReference>
<dbReference type="Pfam" id="PF00300">
    <property type="entry name" value="His_Phos_1"/>
    <property type="match status" value="1"/>
</dbReference>
<dbReference type="EMBL" id="VSSQ01068985">
    <property type="protein sequence ID" value="MPN21094.1"/>
    <property type="molecule type" value="Genomic_DNA"/>
</dbReference>
<keyword evidence="1" id="KW-0378">Hydrolase</keyword>
<comment type="caution">
    <text evidence="1">The sequence shown here is derived from an EMBL/GenBank/DDBJ whole genome shotgun (WGS) entry which is preliminary data.</text>
</comment>
<proteinExistence type="predicted"/>
<dbReference type="AlphaFoldDB" id="A0A645GAK0"/>
<dbReference type="Gene3D" id="3.40.50.1240">
    <property type="entry name" value="Phosphoglycerate mutase-like"/>
    <property type="match status" value="1"/>
</dbReference>
<sequence length="197" mass="22557">MSEGKRILLIRHGELPKEYRDRLIGRTDPPLSEEGRVACRKLRGRIAKLAPEKFYCSPLRRAVETLEAAGGNVSQAVFDPRLCEMDFGKWENLLFDEIMHHSDSSPEQMRIWAEEPEKFQFPGGESYGVFAQRIDAFLRNLYEDPAPVVAVVTHGGILMRMISVWNNVPPCRQWEHLPPRGSLTVYDWKGGVARHVE</sequence>
<dbReference type="InterPro" id="IPR050275">
    <property type="entry name" value="PGM_Phosphatase"/>
</dbReference>
<accession>A0A645GAK0</accession>
<evidence type="ECO:0000313" key="1">
    <source>
        <dbReference type="EMBL" id="MPN21094.1"/>
    </source>
</evidence>
<gene>
    <name evidence="1" type="primary">pspA_30</name>
    <name evidence="1" type="ORF">SDC9_168473</name>
</gene>
<dbReference type="GO" id="GO:0016791">
    <property type="term" value="F:phosphatase activity"/>
    <property type="evidence" value="ECO:0007669"/>
    <property type="project" value="TreeGrafter"/>
</dbReference>